<keyword evidence="1" id="KW-0812">Transmembrane</keyword>
<protein>
    <recommendedName>
        <fullName evidence="4">Metal-dependent hydrolase</fullName>
    </recommendedName>
</protein>
<sequence>MHFKFYINIVDIFSHSLWTGLIYRKEKKIWWPIIFSVAPDLFSNGIYVVISIFKGISFVDSTRVHLNPVGPEIIPTLYSFSHSLVFFAIAFIAVWLILKKPWWPLAAWGIHILVDIPFHSVKYFATPFLYPLSSFSIDSINWGDNNYILAINFCVLAVIYFALYITKNKRKHLVTYFNAKRKLVKR</sequence>
<reference evidence="2 3" key="1">
    <citation type="journal article" date="2016" name="Nat. Commun.">
        <title>Thousands of microbial genomes shed light on interconnected biogeochemical processes in an aquifer system.</title>
        <authorList>
            <person name="Anantharaman K."/>
            <person name="Brown C.T."/>
            <person name="Hug L.A."/>
            <person name="Sharon I."/>
            <person name="Castelle C.J."/>
            <person name="Probst A.J."/>
            <person name="Thomas B.C."/>
            <person name="Singh A."/>
            <person name="Wilkins M.J."/>
            <person name="Karaoz U."/>
            <person name="Brodie E.L."/>
            <person name="Williams K.H."/>
            <person name="Hubbard S.S."/>
            <person name="Banfield J.F."/>
        </authorList>
    </citation>
    <scope>NUCLEOTIDE SEQUENCE [LARGE SCALE GENOMIC DNA]</scope>
</reference>
<evidence type="ECO:0008006" key="4">
    <source>
        <dbReference type="Google" id="ProtNLM"/>
    </source>
</evidence>
<dbReference type="STRING" id="1801992.A2Y98_00565"/>
<evidence type="ECO:0000256" key="1">
    <source>
        <dbReference type="SAM" id="Phobius"/>
    </source>
</evidence>
<comment type="caution">
    <text evidence="2">The sequence shown here is derived from an EMBL/GenBank/DDBJ whole genome shotgun (WGS) entry which is preliminary data.</text>
</comment>
<name>A0A1G2F7I1_9BACT</name>
<dbReference type="Proteomes" id="UP000179099">
    <property type="component" value="Unassembled WGS sequence"/>
</dbReference>
<dbReference type="AlphaFoldDB" id="A0A1G2F7I1"/>
<proteinExistence type="predicted"/>
<evidence type="ECO:0000313" key="3">
    <source>
        <dbReference type="Proteomes" id="UP000179099"/>
    </source>
</evidence>
<feature type="transmembrane region" description="Helical" evidence="1">
    <location>
        <begin position="145"/>
        <end position="165"/>
    </location>
</feature>
<feature type="transmembrane region" description="Helical" evidence="1">
    <location>
        <begin position="73"/>
        <end position="98"/>
    </location>
</feature>
<feature type="transmembrane region" description="Helical" evidence="1">
    <location>
        <begin position="105"/>
        <end position="125"/>
    </location>
</feature>
<keyword evidence="1" id="KW-1133">Transmembrane helix</keyword>
<gene>
    <name evidence="2" type="ORF">A2Y98_00565</name>
</gene>
<organism evidence="2 3">
    <name type="scientific">Candidatus Portnoybacteria bacterium RBG_19FT_COMBO_36_7</name>
    <dbReference type="NCBI Taxonomy" id="1801992"/>
    <lineage>
        <taxon>Bacteria</taxon>
        <taxon>Candidatus Portnoyibacteriota</taxon>
    </lineage>
</organism>
<accession>A0A1G2F7I1</accession>
<dbReference type="EMBL" id="MHMW01000021">
    <property type="protein sequence ID" value="OGZ33953.1"/>
    <property type="molecule type" value="Genomic_DNA"/>
</dbReference>
<keyword evidence="1" id="KW-0472">Membrane</keyword>
<feature type="transmembrane region" description="Helical" evidence="1">
    <location>
        <begin position="30"/>
        <end position="53"/>
    </location>
</feature>
<evidence type="ECO:0000313" key="2">
    <source>
        <dbReference type="EMBL" id="OGZ33953.1"/>
    </source>
</evidence>